<dbReference type="KEGG" id="tdu:QJT80_05025"/>
<keyword evidence="2" id="KW-0732">Signal</keyword>
<feature type="region of interest" description="Disordered" evidence="1">
    <location>
        <begin position="55"/>
        <end position="102"/>
    </location>
</feature>
<sequence length="255" mass="27870">MNKRFSFLLLTVGVTLVSHSSLAAEMPQFPPSSEEEALGIKPSVAASSAASATVAPPTTIASNSAPTAPPNPQVNRSAAVSTPNMPPSLQFPPTANPNRPQMAYPAVNQPLYPSMPAANAYPTYGYNPYAARMPTGYYPQYPAMPSYAPYGMYNAMPYPRPQQLPSLRPPVPMQNQSKEKKPWGDTRYIWPDFYTDSTNKFWDKMINAPSDMGYMPGGWRFPSLSSPDPVTVGDAVTNQLPPIMEEAGHFMNFVK</sequence>
<feature type="signal peptide" evidence="2">
    <location>
        <begin position="1"/>
        <end position="23"/>
    </location>
</feature>
<evidence type="ECO:0000256" key="2">
    <source>
        <dbReference type="SAM" id="SignalP"/>
    </source>
</evidence>
<proteinExistence type="predicted"/>
<organism evidence="3">
    <name type="scientific">Candidatus Thiocaldithrix dubininis</name>
    <dbReference type="NCBI Taxonomy" id="3080823"/>
    <lineage>
        <taxon>Bacteria</taxon>
        <taxon>Pseudomonadati</taxon>
        <taxon>Pseudomonadota</taxon>
        <taxon>Gammaproteobacteria</taxon>
        <taxon>Thiotrichales</taxon>
        <taxon>Thiotrichaceae</taxon>
        <taxon>Candidatus Thiocaldithrix</taxon>
    </lineage>
</organism>
<gene>
    <name evidence="3" type="ORF">QJT80_05025</name>
</gene>
<dbReference type="AlphaFoldDB" id="A0AA95H9A0"/>
<reference evidence="3" key="1">
    <citation type="journal article" date="2023" name="Int. J. Mol. Sci.">
        <title>Metagenomics Revealed a New Genus 'Candidatus Thiocaldithrix dubininis' gen. nov., sp. nov. and a New Species 'Candidatus Thiothrix putei' sp. nov. in the Family Thiotrichaceae, Some Members of Which Have Traits of Both Na+- and H+-Motive Energetics.</title>
        <authorList>
            <person name="Ravin N.V."/>
            <person name="Muntyan M.S."/>
            <person name="Smolyakov D.D."/>
            <person name="Rudenko T.S."/>
            <person name="Beletsky A.V."/>
            <person name="Mardanov A.V."/>
            <person name="Grabovich M.Y."/>
        </authorList>
    </citation>
    <scope>NUCLEOTIDE SEQUENCE</scope>
    <source>
        <strain evidence="3">GKL-01</strain>
    </source>
</reference>
<feature type="compositionally biased region" description="Polar residues" evidence="1">
    <location>
        <begin position="73"/>
        <end position="83"/>
    </location>
</feature>
<evidence type="ECO:0000256" key="1">
    <source>
        <dbReference type="SAM" id="MobiDB-lite"/>
    </source>
</evidence>
<dbReference type="EMBL" id="CP124755">
    <property type="protein sequence ID" value="WGZ91843.1"/>
    <property type="molecule type" value="Genomic_DNA"/>
</dbReference>
<name>A0AA95H9A0_9GAMM</name>
<reference evidence="3" key="2">
    <citation type="submission" date="2023-04" db="EMBL/GenBank/DDBJ databases">
        <authorList>
            <person name="Beletskiy A.V."/>
            <person name="Mardanov A.V."/>
            <person name="Ravin N.V."/>
        </authorList>
    </citation>
    <scope>NUCLEOTIDE SEQUENCE</scope>
    <source>
        <strain evidence="3">GKL-01</strain>
    </source>
</reference>
<dbReference type="Proteomes" id="UP001300672">
    <property type="component" value="Chromosome"/>
</dbReference>
<evidence type="ECO:0000313" key="3">
    <source>
        <dbReference type="EMBL" id="WGZ91843.1"/>
    </source>
</evidence>
<accession>A0AA95H9A0</accession>
<feature type="compositionally biased region" description="Low complexity" evidence="1">
    <location>
        <begin position="55"/>
        <end position="66"/>
    </location>
</feature>
<protein>
    <submittedName>
        <fullName evidence="3">Uncharacterized protein</fullName>
    </submittedName>
</protein>
<feature type="chain" id="PRO_5041688323" evidence="2">
    <location>
        <begin position="24"/>
        <end position="255"/>
    </location>
</feature>